<dbReference type="Proteomes" id="UP000017048">
    <property type="component" value="Unassembled WGS sequence"/>
</dbReference>
<dbReference type="OrthoDB" id="3638319at2"/>
<organism evidence="8 9">
    <name type="scientific">Nocardia asteroides NBRC 15531</name>
    <dbReference type="NCBI Taxonomy" id="1110697"/>
    <lineage>
        <taxon>Bacteria</taxon>
        <taxon>Bacillati</taxon>
        <taxon>Actinomycetota</taxon>
        <taxon>Actinomycetes</taxon>
        <taxon>Mycobacteriales</taxon>
        <taxon>Nocardiaceae</taxon>
        <taxon>Nocardia</taxon>
    </lineage>
</organism>
<gene>
    <name evidence="8" type="ORF">NCAST_12_00580</name>
</gene>
<feature type="transmembrane region" description="Helical" evidence="6">
    <location>
        <begin position="63"/>
        <end position="85"/>
    </location>
</feature>
<evidence type="ECO:0000256" key="2">
    <source>
        <dbReference type="ARBA" id="ARBA00022692"/>
    </source>
</evidence>
<comment type="caution">
    <text evidence="8">The sequence shown here is derived from an EMBL/GenBank/DDBJ whole genome shotgun (WGS) entry which is preliminary data.</text>
</comment>
<keyword evidence="3 6" id="KW-1133">Transmembrane helix</keyword>
<proteinExistence type="predicted"/>
<reference evidence="8 9" key="1">
    <citation type="journal article" date="2014" name="BMC Genomics">
        <title>Genome based analysis of type-I polyketide synthase and nonribosomal peptide synthetase gene clusters in seven strains of five representative Nocardia species.</title>
        <authorList>
            <person name="Komaki H."/>
            <person name="Ichikawa N."/>
            <person name="Hosoyama A."/>
            <person name="Takahashi-Nakaguchi A."/>
            <person name="Matsuzawa T."/>
            <person name="Suzuki K."/>
            <person name="Fujita N."/>
            <person name="Gonoi T."/>
        </authorList>
    </citation>
    <scope>NUCLEOTIDE SEQUENCE [LARGE SCALE GENOMIC DNA]</scope>
    <source>
        <strain evidence="8 9">NBRC 15531</strain>
    </source>
</reference>
<keyword evidence="2 6" id="KW-0812">Transmembrane</keyword>
<dbReference type="EMBL" id="BAFO02000012">
    <property type="protein sequence ID" value="GAD82706.1"/>
    <property type="molecule type" value="Genomic_DNA"/>
</dbReference>
<sequence>MAVQEQLGRRAWHTPRTLWTLVWTTARALAVLVCGIACVPAFLHLAGTSGPAGEADGRSSDAAVFVFLAILPLTITGLVMTRTAFRRWLSARHRWQVWNIETLRPQIQEWVNLLDDRGSVAGTLVLRKWSSRTFGGDDKVVWFAGVPNKAGLIAKPGGAGAQLAYRSLFYVPPRFGTALLVKDKSAPPIPQPHSTSPAKTPEPPGKHGGLDDATFPSPRKLRRTLAYLLDVVVHLAIGFGVVFLSDEVTRHAVTHQDWDSTQIKWWTMIGYFLLASFVDRVVLQSVTRTTLGKAVFGLVIIDRDTGRYPRVGRLLAAWLVGVIMPILVLGNSTVPERPERYLLPAVRRRDARQVFGTRSGDPVGVTG</sequence>
<dbReference type="STRING" id="1824.SAMN05444423_1011419"/>
<evidence type="ECO:0000313" key="9">
    <source>
        <dbReference type="Proteomes" id="UP000017048"/>
    </source>
</evidence>
<feature type="transmembrane region" description="Helical" evidence="6">
    <location>
        <begin position="225"/>
        <end position="245"/>
    </location>
</feature>
<accession>U5E8E9</accession>
<feature type="domain" description="RDD" evidence="7">
    <location>
        <begin position="221"/>
        <end position="327"/>
    </location>
</feature>
<dbReference type="GeneID" id="91519548"/>
<feature type="transmembrane region" description="Helical" evidence="6">
    <location>
        <begin position="21"/>
        <end position="43"/>
    </location>
</feature>
<dbReference type="RefSeq" id="WP_022565817.1">
    <property type="nucleotide sequence ID" value="NZ_BAFO02000012.1"/>
</dbReference>
<dbReference type="Pfam" id="PF06271">
    <property type="entry name" value="RDD"/>
    <property type="match status" value="1"/>
</dbReference>
<dbReference type="eggNOG" id="ENOG502ZG6X">
    <property type="taxonomic scope" value="Bacteria"/>
</dbReference>
<evidence type="ECO:0000256" key="3">
    <source>
        <dbReference type="ARBA" id="ARBA00022989"/>
    </source>
</evidence>
<keyword evidence="4 6" id="KW-0472">Membrane</keyword>
<feature type="transmembrane region" description="Helical" evidence="6">
    <location>
        <begin position="314"/>
        <end position="334"/>
    </location>
</feature>
<evidence type="ECO:0000256" key="6">
    <source>
        <dbReference type="SAM" id="Phobius"/>
    </source>
</evidence>
<keyword evidence="9" id="KW-1185">Reference proteome</keyword>
<evidence type="ECO:0000256" key="1">
    <source>
        <dbReference type="ARBA" id="ARBA00004141"/>
    </source>
</evidence>
<evidence type="ECO:0000256" key="4">
    <source>
        <dbReference type="ARBA" id="ARBA00023136"/>
    </source>
</evidence>
<evidence type="ECO:0000259" key="7">
    <source>
        <dbReference type="Pfam" id="PF06271"/>
    </source>
</evidence>
<evidence type="ECO:0000256" key="5">
    <source>
        <dbReference type="SAM" id="MobiDB-lite"/>
    </source>
</evidence>
<dbReference type="InterPro" id="IPR010432">
    <property type="entry name" value="RDD"/>
</dbReference>
<feature type="region of interest" description="Disordered" evidence="5">
    <location>
        <begin position="186"/>
        <end position="213"/>
    </location>
</feature>
<comment type="subcellular location">
    <subcellularLocation>
        <location evidence="1">Membrane</location>
        <topology evidence="1">Multi-pass membrane protein</topology>
    </subcellularLocation>
</comment>
<name>U5E8E9_NOCAS</name>
<feature type="transmembrane region" description="Helical" evidence="6">
    <location>
        <begin position="265"/>
        <end position="283"/>
    </location>
</feature>
<protein>
    <recommendedName>
        <fullName evidence="7">RDD domain-containing protein</fullName>
    </recommendedName>
</protein>
<evidence type="ECO:0000313" key="8">
    <source>
        <dbReference type="EMBL" id="GAD82706.1"/>
    </source>
</evidence>
<dbReference type="GO" id="GO:0016020">
    <property type="term" value="C:membrane"/>
    <property type="evidence" value="ECO:0007669"/>
    <property type="project" value="UniProtKB-SubCell"/>
</dbReference>
<dbReference type="AlphaFoldDB" id="U5E8E9"/>